<evidence type="ECO:0000313" key="3">
    <source>
        <dbReference type="Proteomes" id="UP000762676"/>
    </source>
</evidence>
<reference evidence="2 3" key="1">
    <citation type="journal article" date="2021" name="Elife">
        <title>Chloroplast acquisition without the gene transfer in kleptoplastic sea slugs, Plakobranchus ocellatus.</title>
        <authorList>
            <person name="Maeda T."/>
            <person name="Takahashi S."/>
            <person name="Yoshida T."/>
            <person name="Shimamura S."/>
            <person name="Takaki Y."/>
            <person name="Nagai Y."/>
            <person name="Toyoda A."/>
            <person name="Suzuki Y."/>
            <person name="Arimoto A."/>
            <person name="Ishii H."/>
            <person name="Satoh N."/>
            <person name="Nishiyama T."/>
            <person name="Hasebe M."/>
            <person name="Maruyama T."/>
            <person name="Minagawa J."/>
            <person name="Obokata J."/>
            <person name="Shigenobu S."/>
        </authorList>
    </citation>
    <scope>NUCLEOTIDE SEQUENCE [LARGE SCALE GENOMIC DNA]</scope>
</reference>
<gene>
    <name evidence="2" type="ORF">ElyMa_003199100</name>
</gene>
<dbReference type="Proteomes" id="UP000762676">
    <property type="component" value="Unassembled WGS sequence"/>
</dbReference>
<feature type="region of interest" description="Disordered" evidence="1">
    <location>
        <begin position="31"/>
        <end position="82"/>
    </location>
</feature>
<organism evidence="2 3">
    <name type="scientific">Elysia marginata</name>
    <dbReference type="NCBI Taxonomy" id="1093978"/>
    <lineage>
        <taxon>Eukaryota</taxon>
        <taxon>Metazoa</taxon>
        <taxon>Spiralia</taxon>
        <taxon>Lophotrochozoa</taxon>
        <taxon>Mollusca</taxon>
        <taxon>Gastropoda</taxon>
        <taxon>Heterobranchia</taxon>
        <taxon>Euthyneura</taxon>
        <taxon>Panpulmonata</taxon>
        <taxon>Sacoglossa</taxon>
        <taxon>Placobranchoidea</taxon>
        <taxon>Plakobranchidae</taxon>
        <taxon>Elysia</taxon>
    </lineage>
</organism>
<accession>A0AAV4J375</accession>
<evidence type="ECO:0000256" key="1">
    <source>
        <dbReference type="SAM" id="MobiDB-lite"/>
    </source>
</evidence>
<sequence>MGLTAKSKLTIFSAGKRLTATNSPLLRWRYDGCSDSGPGKVRRKAVQQKRQPSPHGRTLRFSDDRDTGSGTGDGAAIRDGKRSEDADTMYKVSYFV</sequence>
<proteinExistence type="predicted"/>
<protein>
    <submittedName>
        <fullName evidence="2">Uncharacterized protein</fullName>
    </submittedName>
</protein>
<dbReference type="EMBL" id="BMAT01006598">
    <property type="protein sequence ID" value="GFS15892.1"/>
    <property type="molecule type" value="Genomic_DNA"/>
</dbReference>
<evidence type="ECO:0000313" key="2">
    <source>
        <dbReference type="EMBL" id="GFS15892.1"/>
    </source>
</evidence>
<keyword evidence="3" id="KW-1185">Reference proteome</keyword>
<comment type="caution">
    <text evidence="2">The sequence shown here is derived from an EMBL/GenBank/DDBJ whole genome shotgun (WGS) entry which is preliminary data.</text>
</comment>
<name>A0AAV4J375_9GAST</name>
<dbReference type="AlphaFoldDB" id="A0AAV4J375"/>